<dbReference type="AlphaFoldDB" id="A0A4P7N553"/>
<dbReference type="EMBL" id="CP034204">
    <property type="protein sequence ID" value="QBZ55104.1"/>
    <property type="molecule type" value="Genomic_DNA"/>
</dbReference>
<organism evidence="1 2">
    <name type="scientific">Pyricularia oryzae</name>
    <name type="common">Rice blast fungus</name>
    <name type="synonym">Magnaporthe oryzae</name>
    <dbReference type="NCBI Taxonomy" id="318829"/>
    <lineage>
        <taxon>Eukaryota</taxon>
        <taxon>Fungi</taxon>
        <taxon>Dikarya</taxon>
        <taxon>Ascomycota</taxon>
        <taxon>Pezizomycotina</taxon>
        <taxon>Sordariomycetes</taxon>
        <taxon>Sordariomycetidae</taxon>
        <taxon>Magnaporthales</taxon>
        <taxon>Pyriculariaceae</taxon>
        <taxon>Pyricularia</taxon>
    </lineage>
</organism>
<dbReference type="Proteomes" id="UP000294847">
    <property type="component" value="Chromosome 1"/>
</dbReference>
<accession>A0A4P7N553</accession>
<proteinExistence type="predicted"/>
<reference evidence="1 2" key="1">
    <citation type="journal article" date="2019" name="Mol. Biol. Evol.">
        <title>Blast fungal genomes show frequent chromosomal changes, gene gains and losses, and effector gene turnover.</title>
        <authorList>
            <person name="Gomez Luciano L.B."/>
            <person name="Jason Tsai I."/>
            <person name="Chuma I."/>
            <person name="Tosa Y."/>
            <person name="Chen Y.H."/>
            <person name="Li J.Y."/>
            <person name="Li M.Y."/>
            <person name="Jade Lu M.Y."/>
            <person name="Nakayashiki H."/>
            <person name="Li W.H."/>
        </authorList>
    </citation>
    <scope>NUCLEOTIDE SEQUENCE [LARGE SCALE GENOMIC DNA]</scope>
    <source>
        <strain evidence="1">MZ5-1-6</strain>
    </source>
</reference>
<evidence type="ECO:0000313" key="1">
    <source>
        <dbReference type="EMBL" id="QBZ55104.1"/>
    </source>
</evidence>
<sequence>MSWCKIPHRLACINWNRRKRIQSDGCPIRPPSFMTRRRRLMHPPCRLYQSPVVTLVVLLDTSKAARTCAVASLRRPRQPSHAPIFSNTLSSIDDQGFRPECPYLVS</sequence>
<protein>
    <submittedName>
        <fullName evidence="1">Uncharacterized protein</fullName>
    </submittedName>
</protein>
<name>A0A4P7N553_PYROR</name>
<evidence type="ECO:0000313" key="2">
    <source>
        <dbReference type="Proteomes" id="UP000294847"/>
    </source>
</evidence>
<gene>
    <name evidence="1" type="ORF">PoMZ_10820</name>
</gene>